<dbReference type="EMBL" id="WKKI01000005">
    <property type="protein sequence ID" value="MRX71523.1"/>
    <property type="molecule type" value="Genomic_DNA"/>
</dbReference>
<reference evidence="1 2" key="1">
    <citation type="submission" date="2019-11" db="EMBL/GenBank/DDBJ databases">
        <title>Bacillus lacus genome.</title>
        <authorList>
            <person name="Allen C.J."/>
            <person name="Newman J.D."/>
        </authorList>
    </citation>
    <scope>NUCLEOTIDE SEQUENCE [LARGE SCALE GENOMIC DNA]</scope>
    <source>
        <strain evidence="1 2">KCTC 33946</strain>
    </source>
</reference>
<protein>
    <submittedName>
        <fullName evidence="1">Uncharacterized protein</fullName>
    </submittedName>
</protein>
<gene>
    <name evidence="1" type="ORF">GJU40_04955</name>
</gene>
<evidence type="ECO:0000313" key="1">
    <source>
        <dbReference type="EMBL" id="MRX71523.1"/>
    </source>
</evidence>
<name>A0A7X2IXA5_9BACI</name>
<dbReference type="AlphaFoldDB" id="A0A7X2IXA5"/>
<evidence type="ECO:0000313" key="2">
    <source>
        <dbReference type="Proteomes" id="UP000448867"/>
    </source>
</evidence>
<accession>A0A7X2IXA5</accession>
<comment type="caution">
    <text evidence="1">The sequence shown here is derived from an EMBL/GenBank/DDBJ whole genome shotgun (WGS) entry which is preliminary data.</text>
</comment>
<dbReference type="RefSeq" id="WP_154306657.1">
    <property type="nucleotide sequence ID" value="NZ_WKKI01000005.1"/>
</dbReference>
<organism evidence="1 2">
    <name type="scientific">Metabacillus lacus</name>
    <dbReference type="NCBI Taxonomy" id="1983721"/>
    <lineage>
        <taxon>Bacteria</taxon>
        <taxon>Bacillati</taxon>
        <taxon>Bacillota</taxon>
        <taxon>Bacilli</taxon>
        <taxon>Bacillales</taxon>
        <taxon>Bacillaceae</taxon>
        <taxon>Metabacillus</taxon>
    </lineage>
</organism>
<sequence length="80" mass="9265">MLSNFGETNVASYLKTMAREHCEQLKSQGDLDDMKRARIEGKILAYNEMLTRFEMGAEQCEEVAERVVNNQEEVLHVDRD</sequence>
<dbReference type="OrthoDB" id="2902906at2"/>
<keyword evidence="2" id="KW-1185">Reference proteome</keyword>
<proteinExistence type="predicted"/>
<dbReference type="Proteomes" id="UP000448867">
    <property type="component" value="Unassembled WGS sequence"/>
</dbReference>